<dbReference type="SUPFAM" id="SSF53335">
    <property type="entry name" value="S-adenosyl-L-methionine-dependent methyltransferases"/>
    <property type="match status" value="1"/>
</dbReference>
<evidence type="ECO:0000259" key="4">
    <source>
        <dbReference type="Pfam" id="PF01555"/>
    </source>
</evidence>
<dbReference type="Gene3D" id="3.40.50.150">
    <property type="entry name" value="Vaccinia Virus protein VP39"/>
    <property type="match status" value="1"/>
</dbReference>
<dbReference type="GO" id="GO:0003677">
    <property type="term" value="F:DNA binding"/>
    <property type="evidence" value="ECO:0007669"/>
    <property type="project" value="InterPro"/>
</dbReference>
<gene>
    <name evidence="5" type="ORF">EWV92_19595</name>
</gene>
<dbReference type="PRINTS" id="PR00508">
    <property type="entry name" value="S21N4MTFRASE"/>
</dbReference>
<keyword evidence="1 5" id="KW-0489">Methyltransferase</keyword>
<evidence type="ECO:0000313" key="6">
    <source>
        <dbReference type="Proteomes" id="UP000317708"/>
    </source>
</evidence>
<sequence>MDFLEINTIHHGRAEILIKQIAPESIDLSFWSPPYFVGKEYEKEETYQSWQAMLRQVINHHFTVLKPGGFLVINAGDIRCFKDEKIPKFQAMNLCMQKSKVTKEMVLEAKEKFPEFNRYQLADYLGCSEQTIDRRLNGNNIRGGKYESQTRMHLIGGFLQSYGQECGLYLYDRRIWVKDPAWANCKWTSNSLKSVDEYEDLYIFWKPGQQIIDRKKINPDEWKAWGSRAVWFIRSVRSNDDHEAKFPLELASRVVRLYSAQGNTVLDPFMGSGTTAIACIQNQRSFIGIEKEAKYVSLARENINKEESQLRLNF</sequence>
<reference evidence="5 6" key="1">
    <citation type="submission" date="2019-01" db="EMBL/GenBank/DDBJ databases">
        <title>Coherence of Microcystis species and biogeography revealed through population genomics.</title>
        <authorList>
            <person name="Perez-Carrascal O.M."/>
            <person name="Terrat Y."/>
            <person name="Giani A."/>
            <person name="Fortin N."/>
            <person name="Tromas N."/>
            <person name="Shapiro B.J."/>
        </authorList>
    </citation>
    <scope>NUCLEOTIDE SEQUENCE [LARGE SCALE GENOMIC DNA]</scope>
    <source>
        <strain evidence="5">Ma_MB_S_20031200_S102</strain>
    </source>
</reference>
<evidence type="ECO:0000256" key="1">
    <source>
        <dbReference type="ARBA" id="ARBA00022603"/>
    </source>
</evidence>
<evidence type="ECO:0000256" key="2">
    <source>
        <dbReference type="ARBA" id="ARBA00022679"/>
    </source>
</evidence>
<keyword evidence="2 5" id="KW-0808">Transferase</keyword>
<dbReference type="Pfam" id="PF01555">
    <property type="entry name" value="N6_N4_Mtase"/>
    <property type="match status" value="1"/>
</dbReference>
<dbReference type="Proteomes" id="UP000317708">
    <property type="component" value="Unassembled WGS sequence"/>
</dbReference>
<evidence type="ECO:0000313" key="5">
    <source>
        <dbReference type="EMBL" id="TRU31992.1"/>
    </source>
</evidence>
<feature type="domain" description="DNA methylase N-4/N-6" evidence="4">
    <location>
        <begin position="26"/>
        <end position="300"/>
    </location>
</feature>
<name>A0A552EC10_MICAE</name>
<dbReference type="EMBL" id="SFBI01000177">
    <property type="protein sequence ID" value="TRU31992.1"/>
    <property type="molecule type" value="Genomic_DNA"/>
</dbReference>
<proteinExistence type="inferred from homology"/>
<accession>A0A552EC10</accession>
<evidence type="ECO:0000256" key="3">
    <source>
        <dbReference type="RuleBase" id="RU362026"/>
    </source>
</evidence>
<dbReference type="InterPro" id="IPR029063">
    <property type="entry name" value="SAM-dependent_MTases_sf"/>
</dbReference>
<dbReference type="GO" id="GO:0008170">
    <property type="term" value="F:N-methyltransferase activity"/>
    <property type="evidence" value="ECO:0007669"/>
    <property type="project" value="InterPro"/>
</dbReference>
<comment type="similarity">
    <text evidence="3">Belongs to the N(4)/N(6)-methyltransferase family.</text>
</comment>
<dbReference type="GO" id="GO:0032259">
    <property type="term" value="P:methylation"/>
    <property type="evidence" value="ECO:0007669"/>
    <property type="project" value="UniProtKB-KW"/>
</dbReference>
<dbReference type="InterPro" id="IPR001091">
    <property type="entry name" value="RM_Methyltransferase"/>
</dbReference>
<dbReference type="InterPro" id="IPR002941">
    <property type="entry name" value="DNA_methylase_N4/N6"/>
</dbReference>
<comment type="caution">
    <text evidence="5">The sequence shown here is derived from an EMBL/GenBank/DDBJ whole genome shotgun (WGS) entry which is preliminary data.</text>
</comment>
<dbReference type="EC" id="2.1.1.-" evidence="3"/>
<protein>
    <recommendedName>
        <fullName evidence="3">Methyltransferase</fullName>
        <ecNumber evidence="3">2.1.1.-</ecNumber>
    </recommendedName>
</protein>
<dbReference type="AlphaFoldDB" id="A0A552EC10"/>
<organism evidence="5 6">
    <name type="scientific">Microcystis aeruginosa Ma_MB_S_20031200_S102</name>
    <dbReference type="NCBI Taxonomy" id="2486254"/>
    <lineage>
        <taxon>Bacteria</taxon>
        <taxon>Bacillati</taxon>
        <taxon>Cyanobacteriota</taxon>
        <taxon>Cyanophyceae</taxon>
        <taxon>Oscillatoriophycideae</taxon>
        <taxon>Chroococcales</taxon>
        <taxon>Microcystaceae</taxon>
        <taxon>Microcystis</taxon>
    </lineage>
</organism>